<dbReference type="Proteomes" id="UP000299102">
    <property type="component" value="Unassembled WGS sequence"/>
</dbReference>
<evidence type="ECO:0000313" key="2">
    <source>
        <dbReference type="EMBL" id="GBP22738.1"/>
    </source>
</evidence>
<reference evidence="2 3" key="1">
    <citation type="journal article" date="2019" name="Commun. Biol.">
        <title>The bagworm genome reveals a unique fibroin gene that provides high tensile strength.</title>
        <authorList>
            <person name="Kono N."/>
            <person name="Nakamura H."/>
            <person name="Ohtoshi R."/>
            <person name="Tomita M."/>
            <person name="Numata K."/>
            <person name="Arakawa K."/>
        </authorList>
    </citation>
    <scope>NUCLEOTIDE SEQUENCE [LARGE SCALE GENOMIC DNA]</scope>
</reference>
<dbReference type="EMBL" id="BGZK01000143">
    <property type="protein sequence ID" value="GBP22738.1"/>
    <property type="molecule type" value="Genomic_DNA"/>
</dbReference>
<dbReference type="AlphaFoldDB" id="A0A4C1U8X6"/>
<accession>A0A4C1U8X6</accession>
<gene>
    <name evidence="2" type="ORF">EVAR_13528_1</name>
</gene>
<name>A0A4C1U8X6_EUMVA</name>
<keyword evidence="3" id="KW-1185">Reference proteome</keyword>
<sequence length="87" mass="9846">MRNSLYVHADRMRIKSGDRTEAERRNNIGTMVESVISLYKKRKNLFDAHAGGATVPDNARPQSAPAPALTRRRRAPSWASYMRCDSL</sequence>
<comment type="caution">
    <text evidence="2">The sequence shown here is derived from an EMBL/GenBank/DDBJ whole genome shotgun (WGS) entry which is preliminary data.</text>
</comment>
<organism evidence="2 3">
    <name type="scientific">Eumeta variegata</name>
    <name type="common">Bagworm moth</name>
    <name type="synonym">Eumeta japonica</name>
    <dbReference type="NCBI Taxonomy" id="151549"/>
    <lineage>
        <taxon>Eukaryota</taxon>
        <taxon>Metazoa</taxon>
        <taxon>Ecdysozoa</taxon>
        <taxon>Arthropoda</taxon>
        <taxon>Hexapoda</taxon>
        <taxon>Insecta</taxon>
        <taxon>Pterygota</taxon>
        <taxon>Neoptera</taxon>
        <taxon>Endopterygota</taxon>
        <taxon>Lepidoptera</taxon>
        <taxon>Glossata</taxon>
        <taxon>Ditrysia</taxon>
        <taxon>Tineoidea</taxon>
        <taxon>Psychidae</taxon>
        <taxon>Oiketicinae</taxon>
        <taxon>Eumeta</taxon>
    </lineage>
</organism>
<evidence type="ECO:0000313" key="3">
    <source>
        <dbReference type="Proteomes" id="UP000299102"/>
    </source>
</evidence>
<feature type="region of interest" description="Disordered" evidence="1">
    <location>
        <begin position="50"/>
        <end position="72"/>
    </location>
</feature>
<proteinExistence type="predicted"/>
<protein>
    <submittedName>
        <fullName evidence="2">Uncharacterized protein</fullName>
    </submittedName>
</protein>
<evidence type="ECO:0000256" key="1">
    <source>
        <dbReference type="SAM" id="MobiDB-lite"/>
    </source>
</evidence>